<dbReference type="InterPro" id="IPR013083">
    <property type="entry name" value="Znf_RING/FYVE/PHD"/>
</dbReference>
<accession>A0ABQ9EZZ0</accession>
<dbReference type="PROSITE" id="PS50089">
    <property type="entry name" value="ZF_RING_2"/>
    <property type="match status" value="1"/>
</dbReference>
<dbReference type="PANTHER" id="PTHR47168">
    <property type="entry name" value="RING ZINC FINGER DOMAIN SUPERFAMILY PROTEIN-RELATED"/>
    <property type="match status" value="1"/>
</dbReference>
<dbReference type="InterPro" id="IPR051653">
    <property type="entry name" value="E3_ligase_sorting_rcpt"/>
</dbReference>
<feature type="region of interest" description="Disordered" evidence="9">
    <location>
        <begin position="126"/>
        <end position="174"/>
    </location>
</feature>
<dbReference type="InterPro" id="IPR001841">
    <property type="entry name" value="Znf_RING"/>
</dbReference>
<evidence type="ECO:0000256" key="5">
    <source>
        <dbReference type="ARBA" id="ARBA00022833"/>
    </source>
</evidence>
<sequence>MKFDRYKVTVNRHLDLKPYLLWPFAVVIGTCFVLMIVFMVFKWIRGIRRKKRSRLSTKLLKKIPTKKFKKGDAYDVCAICLDDYEEKDKLRILPCNHAYHCKCIDPWLTKNKKTCPVCKRKVIPGAKSESESDSDEEDNGNETSTERTPLLAPGNSNRVMTTPRRSTFDNSGLPENVRSQLAQVNELLTPPLHNRSLQPQMEPREDNSSSPQGANGTLQSSHLVVTAGPSRKNKELTSVNNGYSSSSSDDYSEDEPDYYSDDDDDGENNTEEIQVLVQGTENTDEEKKTNHVV</sequence>
<feature type="compositionally biased region" description="Acidic residues" evidence="9">
    <location>
        <begin position="131"/>
        <end position="140"/>
    </location>
</feature>
<organism evidence="12 13">
    <name type="scientific">Tegillarca granosa</name>
    <name type="common">Malaysian cockle</name>
    <name type="synonym">Anadara granosa</name>
    <dbReference type="NCBI Taxonomy" id="220873"/>
    <lineage>
        <taxon>Eukaryota</taxon>
        <taxon>Metazoa</taxon>
        <taxon>Spiralia</taxon>
        <taxon>Lophotrochozoa</taxon>
        <taxon>Mollusca</taxon>
        <taxon>Bivalvia</taxon>
        <taxon>Autobranchia</taxon>
        <taxon>Pteriomorphia</taxon>
        <taxon>Arcoida</taxon>
        <taxon>Arcoidea</taxon>
        <taxon>Arcidae</taxon>
        <taxon>Tegillarca</taxon>
    </lineage>
</organism>
<evidence type="ECO:0000256" key="6">
    <source>
        <dbReference type="ARBA" id="ARBA00022989"/>
    </source>
</evidence>
<feature type="compositionally biased region" description="Polar residues" evidence="9">
    <location>
        <begin position="154"/>
        <end position="170"/>
    </location>
</feature>
<evidence type="ECO:0000256" key="7">
    <source>
        <dbReference type="ARBA" id="ARBA00023136"/>
    </source>
</evidence>
<dbReference type="SUPFAM" id="SSF57850">
    <property type="entry name" value="RING/U-box"/>
    <property type="match status" value="1"/>
</dbReference>
<keyword evidence="4 8" id="KW-0863">Zinc-finger</keyword>
<dbReference type="Proteomes" id="UP001217089">
    <property type="component" value="Unassembled WGS sequence"/>
</dbReference>
<keyword evidence="3" id="KW-0479">Metal-binding</keyword>
<feature type="domain" description="RING-type" evidence="11">
    <location>
        <begin position="77"/>
        <end position="119"/>
    </location>
</feature>
<keyword evidence="13" id="KW-1185">Reference proteome</keyword>
<dbReference type="CDD" id="cd16796">
    <property type="entry name" value="RING-H2_RNF13"/>
    <property type="match status" value="1"/>
</dbReference>
<dbReference type="Gene3D" id="3.30.40.10">
    <property type="entry name" value="Zinc/RING finger domain, C3HC4 (zinc finger)"/>
    <property type="match status" value="1"/>
</dbReference>
<keyword evidence="2 10" id="KW-0812">Transmembrane</keyword>
<keyword evidence="5" id="KW-0862">Zinc</keyword>
<gene>
    <name evidence="12" type="ORF">KUTeg_012568</name>
</gene>
<protein>
    <recommendedName>
        <fullName evidence="11">RING-type domain-containing protein</fullName>
    </recommendedName>
</protein>
<evidence type="ECO:0000313" key="12">
    <source>
        <dbReference type="EMBL" id="KAJ8310703.1"/>
    </source>
</evidence>
<dbReference type="SMART" id="SM00184">
    <property type="entry name" value="RING"/>
    <property type="match status" value="1"/>
</dbReference>
<keyword evidence="6 10" id="KW-1133">Transmembrane helix</keyword>
<keyword evidence="7 10" id="KW-0472">Membrane</keyword>
<dbReference type="EMBL" id="JARBDR010000640">
    <property type="protein sequence ID" value="KAJ8310703.1"/>
    <property type="molecule type" value="Genomic_DNA"/>
</dbReference>
<evidence type="ECO:0000313" key="13">
    <source>
        <dbReference type="Proteomes" id="UP001217089"/>
    </source>
</evidence>
<evidence type="ECO:0000256" key="9">
    <source>
        <dbReference type="SAM" id="MobiDB-lite"/>
    </source>
</evidence>
<feature type="compositionally biased region" description="Polar residues" evidence="9">
    <location>
        <begin position="208"/>
        <end position="223"/>
    </location>
</feature>
<evidence type="ECO:0000259" key="11">
    <source>
        <dbReference type="PROSITE" id="PS50089"/>
    </source>
</evidence>
<dbReference type="Pfam" id="PF13639">
    <property type="entry name" value="zf-RING_2"/>
    <property type="match status" value="1"/>
</dbReference>
<feature type="compositionally biased region" description="Acidic residues" evidence="9">
    <location>
        <begin position="250"/>
        <end position="270"/>
    </location>
</feature>
<evidence type="ECO:0000256" key="10">
    <source>
        <dbReference type="SAM" id="Phobius"/>
    </source>
</evidence>
<proteinExistence type="predicted"/>
<feature type="transmembrane region" description="Helical" evidence="10">
    <location>
        <begin position="20"/>
        <end position="44"/>
    </location>
</feature>
<name>A0ABQ9EZZ0_TEGGR</name>
<evidence type="ECO:0000256" key="3">
    <source>
        <dbReference type="ARBA" id="ARBA00022723"/>
    </source>
</evidence>
<dbReference type="PANTHER" id="PTHR47168:SF1">
    <property type="entry name" value="OS02G0798600 PROTEIN"/>
    <property type="match status" value="1"/>
</dbReference>
<comment type="caution">
    <text evidence="12">The sequence shown here is derived from an EMBL/GenBank/DDBJ whole genome shotgun (WGS) entry which is preliminary data.</text>
</comment>
<evidence type="ECO:0000256" key="1">
    <source>
        <dbReference type="ARBA" id="ARBA00004167"/>
    </source>
</evidence>
<evidence type="ECO:0000256" key="8">
    <source>
        <dbReference type="PROSITE-ProRule" id="PRU00175"/>
    </source>
</evidence>
<feature type="region of interest" description="Disordered" evidence="9">
    <location>
        <begin position="191"/>
        <end position="293"/>
    </location>
</feature>
<reference evidence="12 13" key="1">
    <citation type="submission" date="2022-12" db="EMBL/GenBank/DDBJ databases">
        <title>Chromosome-level genome of Tegillarca granosa.</title>
        <authorList>
            <person name="Kim J."/>
        </authorList>
    </citation>
    <scope>NUCLEOTIDE SEQUENCE [LARGE SCALE GENOMIC DNA]</scope>
    <source>
        <strain evidence="12">Teg-2019</strain>
        <tissue evidence="12">Adductor muscle</tissue>
    </source>
</reference>
<evidence type="ECO:0000256" key="2">
    <source>
        <dbReference type="ARBA" id="ARBA00022692"/>
    </source>
</evidence>
<comment type="subcellular location">
    <subcellularLocation>
        <location evidence="1">Membrane</location>
        <topology evidence="1">Single-pass membrane protein</topology>
    </subcellularLocation>
</comment>
<evidence type="ECO:0000256" key="4">
    <source>
        <dbReference type="ARBA" id="ARBA00022771"/>
    </source>
</evidence>